<reference evidence="4" key="1">
    <citation type="submission" date="2020-02" db="EMBL/GenBank/DDBJ databases">
        <authorList>
            <person name="Chen W.-M."/>
        </authorList>
    </citation>
    <scope>NUCLEOTIDE SEQUENCE</scope>
    <source>
        <strain evidence="4">NBD-18</strain>
    </source>
</reference>
<feature type="compositionally biased region" description="Low complexity" evidence="2">
    <location>
        <begin position="228"/>
        <end position="243"/>
    </location>
</feature>
<dbReference type="InterPro" id="IPR013425">
    <property type="entry name" value="Autotrns_rpt"/>
</dbReference>
<evidence type="ECO:0000313" key="4">
    <source>
        <dbReference type="EMBL" id="NDY82790.1"/>
    </source>
</evidence>
<dbReference type="EMBL" id="JAAGRN010000003">
    <property type="protein sequence ID" value="NDY82790.1"/>
    <property type="molecule type" value="Genomic_DNA"/>
</dbReference>
<name>A0A6B2QWK7_9BURK</name>
<dbReference type="RefSeq" id="WP_163652587.1">
    <property type="nucleotide sequence ID" value="NZ_JAAGRN010000003.1"/>
</dbReference>
<proteinExistence type="predicted"/>
<sequence length="917" mass="92824">MAFDPDSTNASVNITKINNSGTIIGRYGVYIGSHVTLSELYNSGTIGLKLGDVNGLWIYSGTITTINNSGTIKSADVGLLNQGTIGTLNNTGTIDGSNYGLSNVGTITTINNLQGRGNAIGPIVYTGRLPTNYNVIVNSTSQFGRLQGDSATGAMTFGIYSGGVTGIPASTLTVGTYTSVLTGLVASNLRNTSGTYGAYSWVLVNPSLNNWNLVVSLNSNGGGGGSSDGSSSNTTTPTTTNITSGTSFGLNSIGVTANPVLAGGTIVLTKGERSSQALSILSAGGTISAPTTGAAQLLGTLSGSGRLTFNGSGMTVLSGSNTYTGGTAVESGTLSLLGGTLGSGDVYVAPGAQLVGTGSIAGPITVAGLIKPGNSPGYLAANASVTMNSGSTYQQDIAGTIQASQVSPVGATGYYSFMNVTGGQFIINSGATLKPALSNLFNESESGYGSTPYTPVLGDRFRIVTADGGISGKFATVTQPAELTAGTQFLTFYNMNGSNSIDLALIPTSYNTTIGTLSGNKNAQSVGGALDKMVVASQAGTSTAAQDQLLYATSGQSASTLSSYAQGLAGEVYAAAVATIAQITQRVQQSVLNRLGDTMGIGLPSSMTNSTGNTDLMANTQATMSGGVATAAVSTNPNAEAKSFNNGNIWGDMAYQKANRSSDEYSGGWNSNLYQLVFGSDFQTESGATIGGGLALSNTNLSPTYGSATIQQGSIFAYGKMPVQEFVVDGMASIGLNSSDISRSDVTGLSNGYRNKSVTGNDAMISLGLSRPFDVNNIRITPFARVTWQIISQAGVNEGETASAISVKGFTGNGVRGMLGIAAGSKANNPMTEQFTYRAYVGVGADSSGVLNPTLNASLAGMGTNITTPNAGATFVQAGLYGTAKIADNVYAYAGLSGEARSGQTLGVINAGIRFQF</sequence>
<dbReference type="Gene3D" id="2.40.128.130">
    <property type="entry name" value="Autotransporter beta-domain"/>
    <property type="match status" value="1"/>
</dbReference>
<dbReference type="AlphaFoldDB" id="A0A6B2QWK7"/>
<dbReference type="InterPro" id="IPR036709">
    <property type="entry name" value="Autotransporte_beta_dom_sf"/>
</dbReference>
<dbReference type="Pfam" id="PF12951">
    <property type="entry name" value="PATR"/>
    <property type="match status" value="1"/>
</dbReference>
<evidence type="ECO:0000259" key="3">
    <source>
        <dbReference type="PROSITE" id="PS51208"/>
    </source>
</evidence>
<dbReference type="PROSITE" id="PS51208">
    <property type="entry name" value="AUTOTRANSPORTER"/>
    <property type="match status" value="1"/>
</dbReference>
<protein>
    <submittedName>
        <fullName evidence="4">Autotransporter domain-containing protein</fullName>
    </submittedName>
</protein>
<organism evidence="4">
    <name type="scientific">Sheuella amnicola</name>
    <dbReference type="NCBI Taxonomy" id="2707330"/>
    <lineage>
        <taxon>Bacteria</taxon>
        <taxon>Pseudomonadati</taxon>
        <taxon>Pseudomonadota</taxon>
        <taxon>Betaproteobacteria</taxon>
        <taxon>Burkholderiales</taxon>
        <taxon>Alcaligenaceae</taxon>
        <taxon>Sheuella</taxon>
    </lineage>
</organism>
<keyword evidence="1" id="KW-0732">Signal</keyword>
<feature type="region of interest" description="Disordered" evidence="2">
    <location>
        <begin position="222"/>
        <end position="243"/>
    </location>
</feature>
<feature type="domain" description="Autotransporter" evidence="3">
    <location>
        <begin position="642"/>
        <end position="917"/>
    </location>
</feature>
<accession>A0A6B2QWK7</accession>
<evidence type="ECO:0000256" key="1">
    <source>
        <dbReference type="ARBA" id="ARBA00022729"/>
    </source>
</evidence>
<dbReference type="InterPro" id="IPR005546">
    <property type="entry name" value="Autotransporte_beta"/>
</dbReference>
<dbReference type="Pfam" id="PF03797">
    <property type="entry name" value="Autotransporter"/>
    <property type="match status" value="1"/>
</dbReference>
<dbReference type="SUPFAM" id="SSF103515">
    <property type="entry name" value="Autotransporter"/>
    <property type="match status" value="1"/>
</dbReference>
<dbReference type="SMART" id="SM00869">
    <property type="entry name" value="Autotransporter"/>
    <property type="match status" value="1"/>
</dbReference>
<comment type="caution">
    <text evidence="4">The sequence shown here is derived from an EMBL/GenBank/DDBJ whole genome shotgun (WGS) entry which is preliminary data.</text>
</comment>
<gene>
    <name evidence="4" type="ORF">G3I67_06050</name>
</gene>
<evidence type="ECO:0000256" key="2">
    <source>
        <dbReference type="SAM" id="MobiDB-lite"/>
    </source>
</evidence>